<reference evidence="5 6" key="1">
    <citation type="submission" date="2018-01" db="EMBL/GenBank/DDBJ databases">
        <title>Draft genome sequences of Chryseobacterium lactis NCTC11390, Chryseobacterium oncorhynchi 701B-08, and Chryseobacterium viscerum 687B-08.</title>
        <authorList>
            <person name="Jeong J.-J."/>
            <person name="Lee Y.J."/>
            <person name="Park B."/>
            <person name="Choi I.-G."/>
            <person name="Kim K.D."/>
        </authorList>
    </citation>
    <scope>NUCLEOTIDE SEQUENCE [LARGE SCALE GENOMIC DNA]</scope>
    <source>
        <strain evidence="5 6">NCTC11390</strain>
    </source>
</reference>
<accession>A0A3G6RFS7</accession>
<evidence type="ECO:0000259" key="3">
    <source>
        <dbReference type="PROSITE" id="PS01124"/>
    </source>
</evidence>
<dbReference type="EMBL" id="CP033924">
    <property type="protein sequence ID" value="AZA83240.1"/>
    <property type="molecule type" value="Genomic_DNA"/>
</dbReference>
<dbReference type="Gene3D" id="1.10.10.60">
    <property type="entry name" value="Homeodomain-like"/>
    <property type="match status" value="2"/>
</dbReference>
<feature type="transmembrane region" description="Helical" evidence="2">
    <location>
        <begin position="79"/>
        <end position="99"/>
    </location>
</feature>
<evidence type="ECO:0000313" key="4">
    <source>
        <dbReference type="EMBL" id="AZA83240.1"/>
    </source>
</evidence>
<organism evidence="5 6">
    <name type="scientific">Chryseobacterium lactis</name>
    <dbReference type="NCBI Taxonomy" id="1241981"/>
    <lineage>
        <taxon>Bacteria</taxon>
        <taxon>Pseudomonadati</taxon>
        <taxon>Bacteroidota</taxon>
        <taxon>Flavobacteriia</taxon>
        <taxon>Flavobacteriales</taxon>
        <taxon>Weeksellaceae</taxon>
        <taxon>Chryseobacterium group</taxon>
        <taxon>Chryseobacterium</taxon>
    </lineage>
</organism>
<dbReference type="RefSeq" id="WP_103294205.1">
    <property type="nucleotide sequence ID" value="NZ_CP033924.1"/>
</dbReference>
<dbReference type="AlphaFoldDB" id="A0A3G6RFS7"/>
<evidence type="ECO:0000313" key="7">
    <source>
        <dbReference type="Proteomes" id="UP000279972"/>
    </source>
</evidence>
<dbReference type="EMBL" id="PPEH01000015">
    <property type="protein sequence ID" value="PNW11165.1"/>
    <property type="molecule type" value="Genomic_DNA"/>
</dbReference>
<name>A0A3G6RFS7_CHRLC</name>
<dbReference type="PANTHER" id="PTHR43280:SF29">
    <property type="entry name" value="ARAC-FAMILY TRANSCRIPTIONAL REGULATOR"/>
    <property type="match status" value="1"/>
</dbReference>
<dbReference type="InterPro" id="IPR018060">
    <property type="entry name" value="HTH_AraC"/>
</dbReference>
<protein>
    <submittedName>
        <fullName evidence="4">Helix-turn-helix domain-containing protein</fullName>
    </submittedName>
</protein>
<keyword evidence="2" id="KW-1133">Transmembrane helix</keyword>
<dbReference type="GO" id="GO:0043565">
    <property type="term" value="F:sequence-specific DNA binding"/>
    <property type="evidence" value="ECO:0007669"/>
    <property type="project" value="InterPro"/>
</dbReference>
<evidence type="ECO:0000256" key="1">
    <source>
        <dbReference type="ARBA" id="ARBA00023125"/>
    </source>
</evidence>
<keyword evidence="2" id="KW-0472">Membrane</keyword>
<evidence type="ECO:0000256" key="2">
    <source>
        <dbReference type="SAM" id="Phobius"/>
    </source>
</evidence>
<feature type="domain" description="HTH araC/xylS-type" evidence="3">
    <location>
        <begin position="149"/>
        <end position="257"/>
    </location>
</feature>
<dbReference type="SMART" id="SM00342">
    <property type="entry name" value="HTH_ARAC"/>
    <property type="match status" value="1"/>
</dbReference>
<reference evidence="4 7" key="2">
    <citation type="submission" date="2018-11" db="EMBL/GenBank/DDBJ databases">
        <title>Proposal to divide the Flavobacteriaceae and reorganize its genera based on Amino Acid Identity values calculated from whole genome sequences.</title>
        <authorList>
            <person name="Nicholson A.C."/>
            <person name="Gulvik C.A."/>
            <person name="Whitney A.M."/>
            <person name="Humrighouse B.W."/>
            <person name="Bell M."/>
            <person name="Holmes B."/>
            <person name="Steigerwalt A.G."/>
            <person name="Villarma A."/>
            <person name="Sheth M."/>
            <person name="Batra D."/>
            <person name="Pryor J."/>
            <person name="Bernardet J.-F."/>
            <person name="Hugo C."/>
            <person name="Kampfer P."/>
            <person name="Newman J."/>
            <person name="McQuiston J.R."/>
        </authorList>
    </citation>
    <scope>NUCLEOTIDE SEQUENCE [LARGE SCALE GENOMIC DNA]</scope>
    <source>
        <strain evidence="4 7">KC_1864</strain>
    </source>
</reference>
<dbReference type="Proteomes" id="UP000279972">
    <property type="component" value="Chromosome"/>
</dbReference>
<dbReference type="PANTHER" id="PTHR43280">
    <property type="entry name" value="ARAC-FAMILY TRANSCRIPTIONAL REGULATOR"/>
    <property type="match status" value="1"/>
</dbReference>
<dbReference type="Proteomes" id="UP000236262">
    <property type="component" value="Unassembled WGS sequence"/>
</dbReference>
<dbReference type="PROSITE" id="PS01124">
    <property type="entry name" value="HTH_ARAC_FAMILY_2"/>
    <property type="match status" value="1"/>
</dbReference>
<keyword evidence="1" id="KW-0238">DNA-binding</keyword>
<proteinExistence type="predicted"/>
<keyword evidence="2" id="KW-0812">Transmembrane</keyword>
<sequence>MRIYLLFLFATVIAFQAFDNRPFEMVDAILKSKNKWVSKAGKIQPKYDAKEEITWNDELERANKENSHLKESHATEKRLYSVVITTILIILAGLMHIIFTTYHKKIYYKGLYLEVIRKREGQNNVQTIPELKNEGDIFELKDINPLIVERILCSLEAFEKEKKYLNKGASLINLAKECGTNTSYMSKVINHYKKQNFASYLNDLRLKYAVELWENHPKLRYKSIQGMAEMTGFNTVQSFSKKFQEKYKIPPTHFLKNLSQNIKAS</sequence>
<dbReference type="GO" id="GO:0003700">
    <property type="term" value="F:DNA-binding transcription factor activity"/>
    <property type="evidence" value="ECO:0007669"/>
    <property type="project" value="InterPro"/>
</dbReference>
<evidence type="ECO:0000313" key="6">
    <source>
        <dbReference type="Proteomes" id="UP000236262"/>
    </source>
</evidence>
<dbReference type="OrthoDB" id="5295174at2"/>
<gene>
    <name evidence="5" type="ORF">C1637_24115</name>
    <name evidence="4" type="ORF">EG342_15755</name>
</gene>
<dbReference type="KEGG" id="clac:EG342_15755"/>
<keyword evidence="7" id="KW-1185">Reference proteome</keyword>
<dbReference type="Pfam" id="PF12833">
    <property type="entry name" value="HTH_18"/>
    <property type="match status" value="1"/>
</dbReference>
<evidence type="ECO:0000313" key="5">
    <source>
        <dbReference type="EMBL" id="PNW11165.1"/>
    </source>
</evidence>